<protein>
    <submittedName>
        <fullName evidence="1">19299_t:CDS:1</fullName>
    </submittedName>
</protein>
<comment type="caution">
    <text evidence="1">The sequence shown here is derived from an EMBL/GenBank/DDBJ whole genome shotgun (WGS) entry which is preliminary data.</text>
</comment>
<reference evidence="1" key="1">
    <citation type="submission" date="2021-06" db="EMBL/GenBank/DDBJ databases">
        <authorList>
            <person name="Kallberg Y."/>
            <person name="Tangrot J."/>
            <person name="Rosling A."/>
        </authorList>
    </citation>
    <scope>NUCLEOTIDE SEQUENCE</scope>
    <source>
        <strain evidence="1">MA461A</strain>
    </source>
</reference>
<gene>
    <name evidence="1" type="ORF">RPERSI_LOCUS3302</name>
</gene>
<proteinExistence type="predicted"/>
<dbReference type="Proteomes" id="UP000789920">
    <property type="component" value="Unassembled WGS sequence"/>
</dbReference>
<sequence>KIIEYLRPGNFACEYLTVQEITKSIEELSEENLSESVEEDSDEDDCHKLGVIVDGK</sequence>
<organism evidence="1 2">
    <name type="scientific">Racocetra persica</name>
    <dbReference type="NCBI Taxonomy" id="160502"/>
    <lineage>
        <taxon>Eukaryota</taxon>
        <taxon>Fungi</taxon>
        <taxon>Fungi incertae sedis</taxon>
        <taxon>Mucoromycota</taxon>
        <taxon>Glomeromycotina</taxon>
        <taxon>Glomeromycetes</taxon>
        <taxon>Diversisporales</taxon>
        <taxon>Gigasporaceae</taxon>
        <taxon>Racocetra</taxon>
    </lineage>
</organism>
<feature type="non-terminal residue" evidence="1">
    <location>
        <position position="1"/>
    </location>
</feature>
<evidence type="ECO:0000313" key="2">
    <source>
        <dbReference type="Proteomes" id="UP000789920"/>
    </source>
</evidence>
<keyword evidence="2" id="KW-1185">Reference proteome</keyword>
<dbReference type="EMBL" id="CAJVQC010003989">
    <property type="protein sequence ID" value="CAG8534926.1"/>
    <property type="molecule type" value="Genomic_DNA"/>
</dbReference>
<name>A0ACA9LJQ1_9GLOM</name>
<accession>A0ACA9LJQ1</accession>
<evidence type="ECO:0000313" key="1">
    <source>
        <dbReference type="EMBL" id="CAG8534926.1"/>
    </source>
</evidence>